<dbReference type="EMBL" id="CABFNS010000811">
    <property type="protein sequence ID" value="VUC29871.1"/>
    <property type="molecule type" value="Genomic_DNA"/>
</dbReference>
<reference evidence="2 3" key="1">
    <citation type="submission" date="2019-06" db="EMBL/GenBank/DDBJ databases">
        <authorList>
            <person name="Broberg M."/>
        </authorList>
    </citation>
    <scope>NUCLEOTIDE SEQUENCE [LARGE SCALE GENOMIC DNA]</scope>
</reference>
<feature type="region of interest" description="Disordered" evidence="1">
    <location>
        <begin position="1"/>
        <end position="138"/>
    </location>
</feature>
<comment type="caution">
    <text evidence="2">The sequence shown here is derived from an EMBL/GenBank/DDBJ whole genome shotgun (WGS) entry which is preliminary data.</text>
</comment>
<feature type="compositionally biased region" description="Polar residues" evidence="1">
    <location>
        <begin position="104"/>
        <end position="117"/>
    </location>
</feature>
<feature type="compositionally biased region" description="Acidic residues" evidence="1">
    <location>
        <begin position="72"/>
        <end position="91"/>
    </location>
</feature>
<evidence type="ECO:0000313" key="3">
    <source>
        <dbReference type="Proteomes" id="UP000766486"/>
    </source>
</evidence>
<accession>A0ABY6UFK8</accession>
<evidence type="ECO:0000313" key="2">
    <source>
        <dbReference type="EMBL" id="VUC29871.1"/>
    </source>
</evidence>
<protein>
    <submittedName>
        <fullName evidence="2">Uncharacterized protein</fullName>
    </submittedName>
</protein>
<name>A0ABY6UFK8_BIOOC</name>
<dbReference type="Proteomes" id="UP000766486">
    <property type="component" value="Unassembled WGS sequence"/>
</dbReference>
<sequence length="450" mass="51670">MPEKRKAELIDSQTTQPEQPTTDAGPQTAMPPGITGASQRKPGVKKAATRRSRRIQEINAKNKRKECNNDKNEEETTPDDLVPDSIPEPDPDSTILERVPDPSHSPSVLFNEPNTPTHVEHASSSLSSPSLVEPPPRTDCLTTDCDVRAAERRADDWDSGVLHRQLYMSTHRTDFGEISRNIGTLAMTYFPPKSLVPDRSLWKLLDDGMRQKLKEITPQAAKFIDGERKESEAIFKAYMWRVLYARLFTARDKWSTEDWASFGRVHALHDNFDWESRFAHPYRHGMFYMARILYVQYGPHVEQSWLTRILREAIQPFLDLWGYDEEAEAAEYAHKTYLPPSLRGLGGIIDDLAQYAIKADFAMVSSPLHMKMDLKDPDTGHLCGFTFREDEMRGLNGEWPRHYEGYIVDFIVTPMLRTYGPTEPLPEYDEQIPLYFASNVDGFIKCWRFL</sequence>
<organism evidence="2 3">
    <name type="scientific">Bionectria ochroleuca</name>
    <name type="common">Gliocladium roseum</name>
    <dbReference type="NCBI Taxonomy" id="29856"/>
    <lineage>
        <taxon>Eukaryota</taxon>
        <taxon>Fungi</taxon>
        <taxon>Dikarya</taxon>
        <taxon>Ascomycota</taxon>
        <taxon>Pezizomycotina</taxon>
        <taxon>Sordariomycetes</taxon>
        <taxon>Hypocreomycetidae</taxon>
        <taxon>Hypocreales</taxon>
        <taxon>Bionectriaceae</taxon>
        <taxon>Clonostachys</taxon>
    </lineage>
</organism>
<evidence type="ECO:0000256" key="1">
    <source>
        <dbReference type="SAM" id="MobiDB-lite"/>
    </source>
</evidence>
<gene>
    <name evidence="2" type="ORF">CLO192961_LOCUS268443</name>
</gene>
<keyword evidence="3" id="KW-1185">Reference proteome</keyword>
<proteinExistence type="predicted"/>
<feature type="compositionally biased region" description="Polar residues" evidence="1">
    <location>
        <begin position="11"/>
        <end position="25"/>
    </location>
</feature>
<feature type="compositionally biased region" description="Low complexity" evidence="1">
    <location>
        <begin position="122"/>
        <end position="131"/>
    </location>
</feature>
<feature type="compositionally biased region" description="Basic residues" evidence="1">
    <location>
        <begin position="42"/>
        <end position="53"/>
    </location>
</feature>